<dbReference type="Pfam" id="PF20151">
    <property type="entry name" value="DUF6533"/>
    <property type="match status" value="1"/>
</dbReference>
<dbReference type="Proteomes" id="UP000308652">
    <property type="component" value="Unassembled WGS sequence"/>
</dbReference>
<organism evidence="3 4">
    <name type="scientific">Crucibulum laeve</name>
    <dbReference type="NCBI Taxonomy" id="68775"/>
    <lineage>
        <taxon>Eukaryota</taxon>
        <taxon>Fungi</taxon>
        <taxon>Dikarya</taxon>
        <taxon>Basidiomycota</taxon>
        <taxon>Agaricomycotina</taxon>
        <taxon>Agaricomycetes</taxon>
        <taxon>Agaricomycetidae</taxon>
        <taxon>Agaricales</taxon>
        <taxon>Agaricineae</taxon>
        <taxon>Nidulariaceae</taxon>
        <taxon>Crucibulum</taxon>
    </lineage>
</organism>
<gene>
    <name evidence="3" type="ORF">BDQ12DRAFT_734205</name>
</gene>
<feature type="transmembrane region" description="Helical" evidence="1">
    <location>
        <begin position="181"/>
        <end position="203"/>
    </location>
</feature>
<keyword evidence="1" id="KW-0812">Transmembrane</keyword>
<accession>A0A5C3M686</accession>
<reference evidence="3 4" key="1">
    <citation type="journal article" date="2019" name="Nat. Ecol. Evol.">
        <title>Megaphylogeny resolves global patterns of mushroom evolution.</title>
        <authorList>
            <person name="Varga T."/>
            <person name="Krizsan K."/>
            <person name="Foldi C."/>
            <person name="Dima B."/>
            <person name="Sanchez-Garcia M."/>
            <person name="Sanchez-Ramirez S."/>
            <person name="Szollosi G.J."/>
            <person name="Szarkandi J.G."/>
            <person name="Papp V."/>
            <person name="Albert L."/>
            <person name="Andreopoulos W."/>
            <person name="Angelini C."/>
            <person name="Antonin V."/>
            <person name="Barry K.W."/>
            <person name="Bougher N.L."/>
            <person name="Buchanan P."/>
            <person name="Buyck B."/>
            <person name="Bense V."/>
            <person name="Catcheside P."/>
            <person name="Chovatia M."/>
            <person name="Cooper J."/>
            <person name="Damon W."/>
            <person name="Desjardin D."/>
            <person name="Finy P."/>
            <person name="Geml J."/>
            <person name="Haridas S."/>
            <person name="Hughes K."/>
            <person name="Justo A."/>
            <person name="Karasinski D."/>
            <person name="Kautmanova I."/>
            <person name="Kiss B."/>
            <person name="Kocsube S."/>
            <person name="Kotiranta H."/>
            <person name="LaButti K.M."/>
            <person name="Lechner B.E."/>
            <person name="Liimatainen K."/>
            <person name="Lipzen A."/>
            <person name="Lukacs Z."/>
            <person name="Mihaltcheva S."/>
            <person name="Morgado L.N."/>
            <person name="Niskanen T."/>
            <person name="Noordeloos M.E."/>
            <person name="Ohm R.A."/>
            <person name="Ortiz-Santana B."/>
            <person name="Ovrebo C."/>
            <person name="Racz N."/>
            <person name="Riley R."/>
            <person name="Savchenko A."/>
            <person name="Shiryaev A."/>
            <person name="Soop K."/>
            <person name="Spirin V."/>
            <person name="Szebenyi C."/>
            <person name="Tomsovsky M."/>
            <person name="Tulloss R.E."/>
            <person name="Uehling J."/>
            <person name="Grigoriev I.V."/>
            <person name="Vagvolgyi C."/>
            <person name="Papp T."/>
            <person name="Martin F.M."/>
            <person name="Miettinen O."/>
            <person name="Hibbett D.S."/>
            <person name="Nagy L.G."/>
        </authorList>
    </citation>
    <scope>NUCLEOTIDE SEQUENCE [LARGE SCALE GENOMIC DNA]</scope>
    <source>
        <strain evidence="3 4">CBS 166.37</strain>
    </source>
</reference>
<feature type="transmembrane region" description="Helical" evidence="1">
    <location>
        <begin position="94"/>
        <end position="113"/>
    </location>
</feature>
<keyword evidence="1" id="KW-1133">Transmembrane helix</keyword>
<feature type="transmembrane region" description="Helical" evidence="1">
    <location>
        <begin position="125"/>
        <end position="150"/>
    </location>
</feature>
<feature type="transmembrane region" description="Helical" evidence="1">
    <location>
        <begin position="215"/>
        <end position="241"/>
    </location>
</feature>
<feature type="non-terminal residue" evidence="3">
    <location>
        <position position="316"/>
    </location>
</feature>
<evidence type="ECO:0000259" key="2">
    <source>
        <dbReference type="Pfam" id="PF20151"/>
    </source>
</evidence>
<feature type="domain" description="DUF6533" evidence="2">
    <location>
        <begin position="26"/>
        <end position="71"/>
    </location>
</feature>
<feature type="transmembrane region" description="Helical" evidence="1">
    <location>
        <begin position="261"/>
        <end position="285"/>
    </location>
</feature>
<protein>
    <recommendedName>
        <fullName evidence="2">DUF6533 domain-containing protein</fullName>
    </recommendedName>
</protein>
<dbReference type="OrthoDB" id="3251775at2759"/>
<proteinExistence type="predicted"/>
<evidence type="ECO:0000313" key="3">
    <source>
        <dbReference type="EMBL" id="TFK40193.1"/>
    </source>
</evidence>
<keyword evidence="1" id="KW-0472">Membrane</keyword>
<evidence type="ECO:0000256" key="1">
    <source>
        <dbReference type="SAM" id="Phobius"/>
    </source>
</evidence>
<name>A0A5C3M686_9AGAR</name>
<evidence type="ECO:0000313" key="4">
    <source>
        <dbReference type="Proteomes" id="UP000308652"/>
    </source>
</evidence>
<feature type="transmembrane region" description="Helical" evidence="1">
    <location>
        <begin position="64"/>
        <end position="82"/>
    </location>
</feature>
<dbReference type="AlphaFoldDB" id="A0A5C3M686"/>
<dbReference type="InterPro" id="IPR045340">
    <property type="entry name" value="DUF6533"/>
</dbReference>
<keyword evidence="4" id="KW-1185">Reference proteome</keyword>
<sequence length="316" mass="36416">MTVTFPVSMTTEQLSVTFWTVEEVRYGFCAAYAVQIFEWLILLDQEIATIHQRRWSSVKWAYLLCRYYPLFVWPILLWAYVLNQKYELCTRVGQPIHALLLPYICCSQAVMIMRAYAFSDRHKAVLAVLLPLYAILVGTSIWMFCTNLVLPSPETFPDYFRVFKETGCFPDYSSKIMGLRLGLVMIAAVTTDLTSLCVVLVFCRIRHGQTALGKYFTIQGLGAFACAFAVNLPTVVFYFLYDFPSMLESITIDNNPRYRSHTSHTAVGLPFAILIPNTIACRVILQLRWKTSPTDTQLERRNSRMIRNALRHRHDI</sequence>
<dbReference type="EMBL" id="ML213597">
    <property type="protein sequence ID" value="TFK40193.1"/>
    <property type="molecule type" value="Genomic_DNA"/>
</dbReference>